<reference evidence="8 9" key="1">
    <citation type="submission" date="2019-11" db="EMBL/GenBank/DDBJ databases">
        <title>Whole genome sequence of Oryza granulata.</title>
        <authorList>
            <person name="Li W."/>
        </authorList>
    </citation>
    <scope>NUCLEOTIDE SEQUENCE [LARGE SCALE GENOMIC DNA]</scope>
    <source>
        <strain evidence="9">cv. Menghai</strain>
        <tissue evidence="8">Leaf</tissue>
    </source>
</reference>
<dbReference type="AlphaFoldDB" id="A0A6G1F8A4"/>
<evidence type="ECO:0000313" key="8">
    <source>
        <dbReference type="EMBL" id="KAF0933032.1"/>
    </source>
</evidence>
<dbReference type="GO" id="GO:0016020">
    <property type="term" value="C:membrane"/>
    <property type="evidence" value="ECO:0007669"/>
    <property type="project" value="UniProtKB-SubCell"/>
</dbReference>
<evidence type="ECO:0000256" key="5">
    <source>
        <dbReference type="ARBA" id="ARBA00023065"/>
    </source>
</evidence>
<dbReference type="InterPro" id="IPR000711">
    <property type="entry name" value="ATPase_OSCP/dsu"/>
</dbReference>
<sequence length="243" mass="26823">MATLRHPPPCRLPLPLPLPRRCRCAAVCLLHPRCYGARVPLAPPRRRRDLARPRAAADSAAEGYVTALSEVALENGTLEVTVSDLEKLEKIFAEESVAEFFHNPTVPWDEKAQLIDEIAKSSELQPHVINFLNVVVDNGRAGLMTQIVREFENAYNALTGTEVATVTSVVQLESQDLAQIAQQVQNLTGAQNVRVKTRIDPELIAGFTIQYGRDGSSLIDMSVRKQIEEIASEFEMPAVTLDV</sequence>
<comment type="subcellular location">
    <subcellularLocation>
        <location evidence="1">Membrane</location>
    </subcellularLocation>
</comment>
<evidence type="ECO:0000256" key="3">
    <source>
        <dbReference type="ARBA" id="ARBA00022448"/>
    </source>
</evidence>
<dbReference type="Proteomes" id="UP000479710">
    <property type="component" value="Unassembled WGS sequence"/>
</dbReference>
<accession>A0A6G1F8A4</accession>
<dbReference type="Pfam" id="PF00213">
    <property type="entry name" value="OSCP"/>
    <property type="match status" value="1"/>
</dbReference>
<comment type="caution">
    <text evidence="8">The sequence shown here is derived from an EMBL/GenBank/DDBJ whole genome shotgun (WGS) entry which is preliminary data.</text>
</comment>
<keyword evidence="6" id="KW-0472">Membrane</keyword>
<keyword evidence="9" id="KW-1185">Reference proteome</keyword>
<dbReference type="Gene3D" id="1.10.520.20">
    <property type="entry name" value="N-terminal domain of the delta subunit of the F1F0-ATP synthase"/>
    <property type="match status" value="1"/>
</dbReference>
<proteinExistence type="inferred from homology"/>
<keyword evidence="5" id="KW-0406">Ion transport</keyword>
<dbReference type="PRINTS" id="PR00125">
    <property type="entry name" value="ATPASEDELTA"/>
</dbReference>
<dbReference type="PANTHER" id="PTHR11910">
    <property type="entry name" value="ATP SYNTHASE DELTA CHAIN"/>
    <property type="match status" value="1"/>
</dbReference>
<dbReference type="InterPro" id="IPR020781">
    <property type="entry name" value="ATPase_OSCP/d_CS"/>
</dbReference>
<protein>
    <recommendedName>
        <fullName evidence="10">ATP synthase delta chain, chloroplastic</fullName>
    </recommendedName>
</protein>
<comment type="similarity">
    <text evidence="2">Belongs to the ATPase delta chain family.</text>
</comment>
<dbReference type="InterPro" id="IPR026015">
    <property type="entry name" value="ATP_synth_OSCP/delta_N_sf"/>
</dbReference>
<dbReference type="HAMAP" id="MF_01416">
    <property type="entry name" value="ATP_synth_delta_bact"/>
    <property type="match status" value="1"/>
</dbReference>
<dbReference type="NCBIfam" id="TIGR01145">
    <property type="entry name" value="ATP_synt_delta"/>
    <property type="match status" value="1"/>
</dbReference>
<keyword evidence="7" id="KW-0066">ATP synthesis</keyword>
<gene>
    <name evidence="8" type="ORF">E2562_013787</name>
</gene>
<dbReference type="EMBL" id="SPHZ02000001">
    <property type="protein sequence ID" value="KAF0933032.1"/>
    <property type="molecule type" value="Genomic_DNA"/>
</dbReference>
<dbReference type="OrthoDB" id="1262810at2759"/>
<dbReference type="GO" id="GO:0046933">
    <property type="term" value="F:proton-transporting ATP synthase activity, rotational mechanism"/>
    <property type="evidence" value="ECO:0007669"/>
    <property type="project" value="InterPro"/>
</dbReference>
<dbReference type="SUPFAM" id="SSF47928">
    <property type="entry name" value="N-terminal domain of the delta subunit of the F1F0-ATP synthase"/>
    <property type="match status" value="1"/>
</dbReference>
<evidence type="ECO:0000256" key="6">
    <source>
        <dbReference type="ARBA" id="ARBA00023136"/>
    </source>
</evidence>
<dbReference type="PROSITE" id="PS00389">
    <property type="entry name" value="ATPASE_DELTA"/>
    <property type="match status" value="1"/>
</dbReference>
<evidence type="ECO:0000256" key="2">
    <source>
        <dbReference type="ARBA" id="ARBA00007046"/>
    </source>
</evidence>
<evidence type="ECO:0008006" key="10">
    <source>
        <dbReference type="Google" id="ProtNLM"/>
    </source>
</evidence>
<organism evidence="8 9">
    <name type="scientific">Oryza meyeriana var. granulata</name>
    <dbReference type="NCBI Taxonomy" id="110450"/>
    <lineage>
        <taxon>Eukaryota</taxon>
        <taxon>Viridiplantae</taxon>
        <taxon>Streptophyta</taxon>
        <taxon>Embryophyta</taxon>
        <taxon>Tracheophyta</taxon>
        <taxon>Spermatophyta</taxon>
        <taxon>Magnoliopsida</taxon>
        <taxon>Liliopsida</taxon>
        <taxon>Poales</taxon>
        <taxon>Poaceae</taxon>
        <taxon>BOP clade</taxon>
        <taxon>Oryzoideae</taxon>
        <taxon>Oryzeae</taxon>
        <taxon>Oryzinae</taxon>
        <taxon>Oryza</taxon>
        <taxon>Oryza meyeriana</taxon>
    </lineage>
</organism>
<keyword evidence="4" id="KW-0375">Hydrogen ion transport</keyword>
<name>A0A6G1F8A4_9ORYZ</name>
<evidence type="ECO:0000256" key="4">
    <source>
        <dbReference type="ARBA" id="ARBA00022781"/>
    </source>
</evidence>
<evidence type="ECO:0000313" key="9">
    <source>
        <dbReference type="Proteomes" id="UP000479710"/>
    </source>
</evidence>
<evidence type="ECO:0000256" key="7">
    <source>
        <dbReference type="ARBA" id="ARBA00023310"/>
    </source>
</evidence>
<keyword evidence="3" id="KW-0813">Transport</keyword>
<evidence type="ECO:0000256" key="1">
    <source>
        <dbReference type="ARBA" id="ARBA00004370"/>
    </source>
</evidence>